<sequence>MDMVTSLVGYEVLNLWPGAAPGTEHKVMVETQTEVNLPGAGKTLVKTNVNEPTITVVRPAPGKANGAAVVVLPGGGFGGLAWDLEGLEPARWLADRGITGFVLKYRVGHLDLAPGQAPPRDMDGMLRMMEPGRVLAVADATQALKLVRGMAGKYGIDPTRVGMMGFSAGAITTLGVVLQADAKARPNFAVSAYGMPVIDTQPAADAPPLFLVHAQDDSTVPAGGSVKLFQQWQAVGRPSELHIYAKGGHGFGMRLPSLPVGRWPEALGAWLKSEGFMEAKSEKATAP</sequence>
<dbReference type="InterPro" id="IPR029058">
    <property type="entry name" value="AB_hydrolase_fold"/>
</dbReference>
<dbReference type="KEGG" id="rgu:A4W93_06495"/>
<evidence type="ECO:0000313" key="3">
    <source>
        <dbReference type="EMBL" id="ARN19591.1"/>
    </source>
</evidence>
<dbReference type="Pfam" id="PF01738">
    <property type="entry name" value="DLH"/>
    <property type="match status" value="1"/>
</dbReference>
<dbReference type="PANTHER" id="PTHR48081">
    <property type="entry name" value="AB HYDROLASE SUPERFAMILY PROTEIN C4A8.06C"/>
    <property type="match status" value="1"/>
</dbReference>
<dbReference type="STRING" id="946333.A4W93_06495"/>
<reference evidence="3 4" key="1">
    <citation type="submission" date="2016-04" db="EMBL/GenBank/DDBJ databases">
        <title>Complete genome sequence of natural rubber-degrading, novel Gram-negative bacterium, Rhizobacter gummiphilus strain NS21.</title>
        <authorList>
            <person name="Tabata M."/>
            <person name="Kasai D."/>
            <person name="Fukuda M."/>
        </authorList>
    </citation>
    <scope>NUCLEOTIDE SEQUENCE [LARGE SCALE GENOMIC DNA]</scope>
    <source>
        <strain evidence="3 4">NS21</strain>
    </source>
</reference>
<dbReference type="OrthoDB" id="9771666at2"/>
<keyword evidence="1" id="KW-0378">Hydrolase</keyword>
<dbReference type="EMBL" id="CP015118">
    <property type="protein sequence ID" value="ARN19591.1"/>
    <property type="molecule type" value="Genomic_DNA"/>
</dbReference>
<dbReference type="Proteomes" id="UP000193427">
    <property type="component" value="Chromosome"/>
</dbReference>
<evidence type="ECO:0000259" key="2">
    <source>
        <dbReference type="Pfam" id="PF01738"/>
    </source>
</evidence>
<keyword evidence="4" id="KW-1185">Reference proteome</keyword>
<gene>
    <name evidence="3" type="ORF">A4W93_06495</name>
</gene>
<dbReference type="SUPFAM" id="SSF53474">
    <property type="entry name" value="alpha/beta-Hydrolases"/>
    <property type="match status" value="1"/>
</dbReference>
<dbReference type="RefSeq" id="WP_157782125.1">
    <property type="nucleotide sequence ID" value="NZ_BSPR01000003.1"/>
</dbReference>
<proteinExistence type="predicted"/>
<dbReference type="Gene3D" id="3.40.50.1820">
    <property type="entry name" value="alpha/beta hydrolase"/>
    <property type="match status" value="1"/>
</dbReference>
<dbReference type="GO" id="GO:0016787">
    <property type="term" value="F:hydrolase activity"/>
    <property type="evidence" value="ECO:0007669"/>
    <property type="project" value="UniProtKB-KW"/>
</dbReference>
<evidence type="ECO:0000256" key="1">
    <source>
        <dbReference type="ARBA" id="ARBA00022801"/>
    </source>
</evidence>
<protein>
    <recommendedName>
        <fullName evidence="2">Dienelactone hydrolase domain-containing protein</fullName>
    </recommendedName>
</protein>
<dbReference type="InterPro" id="IPR002925">
    <property type="entry name" value="Dienelactn_hydro"/>
</dbReference>
<evidence type="ECO:0000313" key="4">
    <source>
        <dbReference type="Proteomes" id="UP000193427"/>
    </source>
</evidence>
<organism evidence="3 4">
    <name type="scientific">Piscinibacter gummiphilus</name>
    <dbReference type="NCBI Taxonomy" id="946333"/>
    <lineage>
        <taxon>Bacteria</taxon>
        <taxon>Pseudomonadati</taxon>
        <taxon>Pseudomonadota</taxon>
        <taxon>Betaproteobacteria</taxon>
        <taxon>Burkholderiales</taxon>
        <taxon>Sphaerotilaceae</taxon>
        <taxon>Piscinibacter</taxon>
    </lineage>
</organism>
<dbReference type="AlphaFoldDB" id="A0A1W6L5I7"/>
<dbReference type="PANTHER" id="PTHR48081:SF6">
    <property type="entry name" value="PEPTIDASE S9 PROLYL OLIGOPEPTIDASE CATALYTIC DOMAIN-CONTAINING PROTEIN"/>
    <property type="match status" value="1"/>
</dbReference>
<feature type="domain" description="Dienelactone hydrolase" evidence="2">
    <location>
        <begin position="118"/>
        <end position="256"/>
    </location>
</feature>
<dbReference type="InterPro" id="IPR050300">
    <property type="entry name" value="GDXG_lipolytic_enzyme"/>
</dbReference>
<accession>A0A1W6L5I7</accession>
<name>A0A1W6L5I7_9BURK</name>